<accession>A0A5B7H1G2</accession>
<reference evidence="2 3" key="1">
    <citation type="submission" date="2019-05" db="EMBL/GenBank/DDBJ databases">
        <title>Another draft genome of Portunus trituberculatus and its Hox gene families provides insights of decapod evolution.</title>
        <authorList>
            <person name="Jeong J.-H."/>
            <person name="Song I."/>
            <person name="Kim S."/>
            <person name="Choi T."/>
            <person name="Kim D."/>
            <person name="Ryu S."/>
            <person name="Kim W."/>
        </authorList>
    </citation>
    <scope>NUCLEOTIDE SEQUENCE [LARGE SCALE GENOMIC DNA]</scope>
    <source>
        <tissue evidence="2">Muscle</tissue>
    </source>
</reference>
<evidence type="ECO:0000256" key="1">
    <source>
        <dbReference type="SAM" id="SignalP"/>
    </source>
</evidence>
<name>A0A5B7H1G2_PORTR</name>
<evidence type="ECO:0000313" key="2">
    <source>
        <dbReference type="EMBL" id="MPC63018.1"/>
    </source>
</evidence>
<dbReference type="EMBL" id="VSRR010020327">
    <property type="protein sequence ID" value="MPC63018.1"/>
    <property type="molecule type" value="Genomic_DNA"/>
</dbReference>
<organism evidence="2 3">
    <name type="scientific">Portunus trituberculatus</name>
    <name type="common">Swimming crab</name>
    <name type="synonym">Neptunus trituberculatus</name>
    <dbReference type="NCBI Taxonomy" id="210409"/>
    <lineage>
        <taxon>Eukaryota</taxon>
        <taxon>Metazoa</taxon>
        <taxon>Ecdysozoa</taxon>
        <taxon>Arthropoda</taxon>
        <taxon>Crustacea</taxon>
        <taxon>Multicrustacea</taxon>
        <taxon>Malacostraca</taxon>
        <taxon>Eumalacostraca</taxon>
        <taxon>Eucarida</taxon>
        <taxon>Decapoda</taxon>
        <taxon>Pleocyemata</taxon>
        <taxon>Brachyura</taxon>
        <taxon>Eubrachyura</taxon>
        <taxon>Portunoidea</taxon>
        <taxon>Portunidae</taxon>
        <taxon>Portuninae</taxon>
        <taxon>Portunus</taxon>
    </lineage>
</organism>
<evidence type="ECO:0008006" key="4">
    <source>
        <dbReference type="Google" id="ProtNLM"/>
    </source>
</evidence>
<dbReference type="Proteomes" id="UP000324222">
    <property type="component" value="Unassembled WGS sequence"/>
</dbReference>
<protein>
    <recommendedName>
        <fullName evidence="4">Secreted protein</fullName>
    </recommendedName>
</protein>
<proteinExistence type="predicted"/>
<feature type="signal peptide" evidence="1">
    <location>
        <begin position="1"/>
        <end position="22"/>
    </location>
</feature>
<gene>
    <name evidence="2" type="ORF">E2C01_057110</name>
</gene>
<comment type="caution">
    <text evidence="2">The sequence shown here is derived from an EMBL/GenBank/DDBJ whole genome shotgun (WGS) entry which is preliminary data.</text>
</comment>
<evidence type="ECO:0000313" key="3">
    <source>
        <dbReference type="Proteomes" id="UP000324222"/>
    </source>
</evidence>
<dbReference type="AlphaFoldDB" id="A0A5B7H1G2"/>
<feature type="chain" id="PRO_5022665614" description="Secreted protein" evidence="1">
    <location>
        <begin position="23"/>
        <end position="118"/>
    </location>
</feature>
<sequence>MPLSARFVLPLIFLLLPPTGHSSTPRCDTRTVTPPVILSVIYLHLSLRCPAGECWLPPSLCVHKRRANHLVVADPRQILWGSAARETILLHQRLTCYTWLPPRARLRQLIVFSLLDFC</sequence>
<keyword evidence="1" id="KW-0732">Signal</keyword>
<keyword evidence="3" id="KW-1185">Reference proteome</keyword>